<evidence type="ECO:0000313" key="2">
    <source>
        <dbReference type="Proteomes" id="UP000620133"/>
    </source>
</evidence>
<protein>
    <submittedName>
        <fullName evidence="1">ABC transporter ATP-binding protein</fullName>
    </submittedName>
</protein>
<keyword evidence="1" id="KW-0547">Nucleotide-binding</keyword>
<dbReference type="PANTHER" id="PTHR42855">
    <property type="entry name" value="ABC TRANSPORTER ATP-BINDING SUBUNIT"/>
    <property type="match status" value="1"/>
</dbReference>
<dbReference type="CDD" id="cd03221">
    <property type="entry name" value="ABCF_EF-3"/>
    <property type="match status" value="2"/>
</dbReference>
<dbReference type="SMART" id="SM00382">
    <property type="entry name" value="AAA"/>
    <property type="match status" value="2"/>
</dbReference>
<accession>A0A7U9XV59</accession>
<dbReference type="GO" id="GO:0005524">
    <property type="term" value="F:ATP binding"/>
    <property type="evidence" value="ECO:0007669"/>
    <property type="project" value="UniProtKB-KW"/>
</dbReference>
<keyword evidence="2" id="KW-1185">Reference proteome</keyword>
<organism evidence="1 2">
    <name type="scientific">Mariniplasma anaerobium</name>
    <dbReference type="NCBI Taxonomy" id="2735436"/>
    <lineage>
        <taxon>Bacteria</taxon>
        <taxon>Bacillati</taxon>
        <taxon>Mycoplasmatota</taxon>
        <taxon>Mollicutes</taxon>
        <taxon>Acholeplasmatales</taxon>
        <taxon>Acholeplasmataceae</taxon>
        <taxon>Mariniplasma</taxon>
    </lineage>
</organism>
<dbReference type="PANTHER" id="PTHR42855:SF2">
    <property type="entry name" value="DRUG RESISTANCE ABC TRANSPORTER,ATP-BINDING PROTEIN"/>
    <property type="match status" value="1"/>
</dbReference>
<evidence type="ECO:0000313" key="1">
    <source>
        <dbReference type="EMBL" id="BCR35812.1"/>
    </source>
</evidence>
<dbReference type="KEGG" id="manr:MPAN_007050"/>
<dbReference type="InterPro" id="IPR017871">
    <property type="entry name" value="ABC_transporter-like_CS"/>
</dbReference>
<dbReference type="RefSeq" id="WP_176238646.1">
    <property type="nucleotide sequence ID" value="NZ_AP024412.1"/>
</dbReference>
<proteinExistence type="predicted"/>
<dbReference type="SUPFAM" id="SSF52540">
    <property type="entry name" value="P-loop containing nucleoside triphosphate hydrolases"/>
    <property type="match status" value="2"/>
</dbReference>
<gene>
    <name evidence="1" type="ORF">MPAN_007050</name>
</gene>
<dbReference type="InterPro" id="IPR003593">
    <property type="entry name" value="AAA+_ATPase"/>
</dbReference>
<dbReference type="InterPro" id="IPR027417">
    <property type="entry name" value="P-loop_NTPase"/>
</dbReference>
<dbReference type="EMBL" id="AP024412">
    <property type="protein sequence ID" value="BCR35812.1"/>
    <property type="molecule type" value="Genomic_DNA"/>
</dbReference>
<dbReference type="GO" id="GO:0016887">
    <property type="term" value="F:ATP hydrolysis activity"/>
    <property type="evidence" value="ECO:0007669"/>
    <property type="project" value="InterPro"/>
</dbReference>
<dbReference type="Gene3D" id="3.40.50.300">
    <property type="entry name" value="P-loop containing nucleotide triphosphate hydrolases"/>
    <property type="match status" value="2"/>
</dbReference>
<dbReference type="PROSITE" id="PS50893">
    <property type="entry name" value="ABC_TRANSPORTER_2"/>
    <property type="match status" value="1"/>
</dbReference>
<sequence>MSILEVENIKFSYSGEQLYQQASMRLFEGEHAVLVGPNGTGKSTLLKLLDKSLKPDAGSINWMANKKIGYLDQYAKINPKLLVKSYLYDVFLPLFEKEKEMEKLYLSVANEPEEKHERIMHWASDIQEQLLDSDFYQMKSLIGNIIHGLGLQMDILDMQIKHLSGGMRAKIILGKLLLENADVLLLDEPTNFLDVKHIEWLTKFLNGYDKAFIVVSHHEEFLMDIAQTVFALENGQISRYKGDYLFYLSERELRIAQQEKAFVTQQKFIKKTEDFIKKNIVRATTTKRAQSRRKMLAKIERIKAPEQSRNYHFHFPLSRTTGKDVFISNDLEIGYSDSLLEPLNIAILKQEKVAITGKNGVGKSTFIKTVLDIIPKLAGEYHWIDTAHIAYFEQESKFEDGITPFQVVHHRYQHFTKKDVMSLLGNHGIDYEMATRDINTLSGGEQTKVRLALLRHQKGNVLILDEPTNHLDFAAKEALKDALINYEGTLILVSHEKEFYQDICDYEISLYEPEE</sequence>
<dbReference type="InterPro" id="IPR051309">
    <property type="entry name" value="ABCF_ATPase"/>
</dbReference>
<dbReference type="Pfam" id="PF12848">
    <property type="entry name" value="ABC_tran_Xtn"/>
    <property type="match status" value="1"/>
</dbReference>
<dbReference type="InterPro" id="IPR003439">
    <property type="entry name" value="ABC_transporter-like_ATP-bd"/>
</dbReference>
<dbReference type="Pfam" id="PF00005">
    <property type="entry name" value="ABC_tran"/>
    <property type="match status" value="2"/>
</dbReference>
<reference evidence="1" key="1">
    <citation type="submission" date="2021-01" db="EMBL/GenBank/DDBJ databases">
        <title>Draft genome sequence of Acholeplasmataceae bacterium strain Mahy22.</title>
        <authorList>
            <person name="Watanabe M."/>
            <person name="Kojima H."/>
            <person name="Fukui M."/>
        </authorList>
    </citation>
    <scope>NUCLEOTIDE SEQUENCE</scope>
    <source>
        <strain evidence="1">Mahy22</strain>
    </source>
</reference>
<dbReference type="PROSITE" id="PS00211">
    <property type="entry name" value="ABC_TRANSPORTER_1"/>
    <property type="match status" value="1"/>
</dbReference>
<keyword evidence="1" id="KW-0067">ATP-binding</keyword>
<dbReference type="FunFam" id="3.40.50.300:FF:000011">
    <property type="entry name" value="Putative ABC transporter ATP-binding component"/>
    <property type="match status" value="1"/>
</dbReference>
<name>A0A7U9XV59_9MOLU</name>
<dbReference type="Proteomes" id="UP000620133">
    <property type="component" value="Chromosome"/>
</dbReference>
<dbReference type="AlphaFoldDB" id="A0A7U9XV59"/>
<dbReference type="InterPro" id="IPR032781">
    <property type="entry name" value="ABC_tran_Xtn"/>
</dbReference>